<feature type="region of interest" description="Disordered" evidence="1">
    <location>
        <begin position="1"/>
        <end position="21"/>
    </location>
</feature>
<sequence length="106" mass="12214">MSTSENIEPIDKIQDIDSNKKSRIPSLGTTFSSIEEAYECYQDYGRRMGMHRTKSDTSDGTKKKRINTSTMRTNCKARLRIALDPKLGEWFVKSFVEEHNHALLEV</sequence>
<feature type="domain" description="FAR1" evidence="2">
    <location>
        <begin position="46"/>
        <end position="104"/>
    </location>
</feature>
<dbReference type="InterPro" id="IPR004330">
    <property type="entry name" value="FAR1_DNA_bnd_dom"/>
</dbReference>
<evidence type="ECO:0000259" key="2">
    <source>
        <dbReference type="Pfam" id="PF03101"/>
    </source>
</evidence>
<reference evidence="3 4" key="1">
    <citation type="journal article" date="2017" name="Mol. Plant">
        <title>The Genome of Medicinal Plant Macleaya cordata Provides New Insights into Benzylisoquinoline Alkaloids Metabolism.</title>
        <authorList>
            <person name="Liu X."/>
            <person name="Liu Y."/>
            <person name="Huang P."/>
            <person name="Ma Y."/>
            <person name="Qing Z."/>
            <person name="Tang Q."/>
            <person name="Cao H."/>
            <person name="Cheng P."/>
            <person name="Zheng Y."/>
            <person name="Yuan Z."/>
            <person name="Zhou Y."/>
            <person name="Liu J."/>
            <person name="Tang Z."/>
            <person name="Zhuo Y."/>
            <person name="Zhang Y."/>
            <person name="Yu L."/>
            <person name="Huang J."/>
            <person name="Yang P."/>
            <person name="Peng Q."/>
            <person name="Zhang J."/>
            <person name="Jiang W."/>
            <person name="Zhang Z."/>
            <person name="Lin K."/>
            <person name="Ro D.K."/>
            <person name="Chen X."/>
            <person name="Xiong X."/>
            <person name="Shang Y."/>
            <person name="Huang S."/>
            <person name="Zeng J."/>
        </authorList>
    </citation>
    <scope>NUCLEOTIDE SEQUENCE [LARGE SCALE GENOMIC DNA]</scope>
    <source>
        <strain evidence="4">cv. BLH2017</strain>
        <tissue evidence="3">Root</tissue>
    </source>
</reference>
<dbReference type="OrthoDB" id="681107at2759"/>
<evidence type="ECO:0000256" key="1">
    <source>
        <dbReference type="SAM" id="MobiDB-lite"/>
    </source>
</evidence>
<proteinExistence type="predicted"/>
<evidence type="ECO:0000313" key="4">
    <source>
        <dbReference type="Proteomes" id="UP000195402"/>
    </source>
</evidence>
<keyword evidence="4" id="KW-1185">Reference proteome</keyword>
<dbReference type="PANTHER" id="PTHR46328">
    <property type="entry name" value="FAR-RED IMPAIRED RESPONSIVE (FAR1) FAMILY PROTEIN-RELATED"/>
    <property type="match status" value="1"/>
</dbReference>
<dbReference type="PANTHER" id="PTHR46328:SF27">
    <property type="entry name" value="OS12G0287500 PROTEIN"/>
    <property type="match status" value="1"/>
</dbReference>
<dbReference type="EMBL" id="MVGT01000092">
    <property type="protein sequence ID" value="OVA20447.1"/>
    <property type="molecule type" value="Genomic_DNA"/>
</dbReference>
<protein>
    <submittedName>
        <fullName evidence="3">FAR1 DNA binding domain</fullName>
    </submittedName>
</protein>
<evidence type="ECO:0000313" key="3">
    <source>
        <dbReference type="EMBL" id="OVA20447.1"/>
    </source>
</evidence>
<feature type="region of interest" description="Disordered" evidence="1">
    <location>
        <begin position="49"/>
        <end position="69"/>
    </location>
</feature>
<dbReference type="AlphaFoldDB" id="A0A200RCK3"/>
<organism evidence="3 4">
    <name type="scientific">Macleaya cordata</name>
    <name type="common">Five-seeded plume-poppy</name>
    <name type="synonym">Bocconia cordata</name>
    <dbReference type="NCBI Taxonomy" id="56857"/>
    <lineage>
        <taxon>Eukaryota</taxon>
        <taxon>Viridiplantae</taxon>
        <taxon>Streptophyta</taxon>
        <taxon>Embryophyta</taxon>
        <taxon>Tracheophyta</taxon>
        <taxon>Spermatophyta</taxon>
        <taxon>Magnoliopsida</taxon>
        <taxon>Ranunculales</taxon>
        <taxon>Papaveraceae</taxon>
        <taxon>Papaveroideae</taxon>
        <taxon>Macleaya</taxon>
    </lineage>
</organism>
<dbReference type="InParanoid" id="A0A200RCK3"/>
<accession>A0A200RCK3</accession>
<name>A0A200RCK3_MACCD</name>
<dbReference type="OMA" id="TFRTHCE"/>
<dbReference type="Pfam" id="PF03101">
    <property type="entry name" value="FAR1"/>
    <property type="match status" value="1"/>
</dbReference>
<feature type="compositionally biased region" description="Basic and acidic residues" evidence="1">
    <location>
        <begin position="9"/>
        <end position="20"/>
    </location>
</feature>
<comment type="caution">
    <text evidence="3">The sequence shown here is derived from an EMBL/GenBank/DDBJ whole genome shotgun (WGS) entry which is preliminary data.</text>
</comment>
<dbReference type="Proteomes" id="UP000195402">
    <property type="component" value="Unassembled WGS sequence"/>
</dbReference>
<gene>
    <name evidence="3" type="ORF">BVC80_8069g2</name>
</gene>